<dbReference type="RefSeq" id="WP_248345564.1">
    <property type="nucleotide sequence ID" value="NZ_AP025592.1"/>
</dbReference>
<accession>A0ABM7X957</accession>
<dbReference type="Proteomes" id="UP001162734">
    <property type="component" value="Chromosome"/>
</dbReference>
<gene>
    <name evidence="1" type="ORF">AMPC_14970</name>
</gene>
<evidence type="ECO:0000313" key="1">
    <source>
        <dbReference type="EMBL" id="BDG08384.1"/>
    </source>
</evidence>
<evidence type="ECO:0000313" key="2">
    <source>
        <dbReference type="Proteomes" id="UP001162734"/>
    </source>
</evidence>
<proteinExistence type="predicted"/>
<dbReference type="EMBL" id="AP025592">
    <property type="protein sequence ID" value="BDG08384.1"/>
    <property type="molecule type" value="Genomic_DNA"/>
</dbReference>
<sequence length="93" mass="9608">MTRPTSSRVILLAGAGASRRRVRELLRWTRALVPAVVLVASPGDASARSTGEDGIELNAESIASGPLALAHALVRAAGATSAPDRPDPDRSEP</sequence>
<reference evidence="2" key="1">
    <citation type="journal article" date="2022" name="Int. J. Syst. Evol. Microbiol.">
        <title>Anaeromyxobacter oryzae sp. nov., Anaeromyxobacter diazotrophicus sp. nov. and Anaeromyxobacter paludicola sp. nov., isolated from paddy soils.</title>
        <authorList>
            <person name="Itoh H."/>
            <person name="Xu Z."/>
            <person name="Mise K."/>
            <person name="Masuda Y."/>
            <person name="Ushijima N."/>
            <person name="Hayakawa C."/>
            <person name="Shiratori Y."/>
            <person name="Senoo K."/>
        </authorList>
    </citation>
    <scope>NUCLEOTIDE SEQUENCE [LARGE SCALE GENOMIC DNA]</scope>
    <source>
        <strain evidence="2">Red630</strain>
    </source>
</reference>
<name>A0ABM7X957_9BACT</name>
<protein>
    <submittedName>
        <fullName evidence="1">Uncharacterized protein</fullName>
    </submittedName>
</protein>
<keyword evidence="2" id="KW-1185">Reference proteome</keyword>
<organism evidence="1 2">
    <name type="scientific">Anaeromyxobacter paludicola</name>
    <dbReference type="NCBI Taxonomy" id="2918171"/>
    <lineage>
        <taxon>Bacteria</taxon>
        <taxon>Pseudomonadati</taxon>
        <taxon>Myxococcota</taxon>
        <taxon>Myxococcia</taxon>
        <taxon>Myxococcales</taxon>
        <taxon>Cystobacterineae</taxon>
        <taxon>Anaeromyxobacteraceae</taxon>
        <taxon>Anaeromyxobacter</taxon>
    </lineage>
</organism>